<evidence type="ECO:0000313" key="2">
    <source>
        <dbReference type="EMBL" id="KAG7534106.1"/>
    </source>
</evidence>
<accession>A0A8T1XHT0</accession>
<dbReference type="EMBL" id="JAEFBK010000013">
    <property type="protein sequence ID" value="KAG7534106.1"/>
    <property type="molecule type" value="Genomic_DNA"/>
</dbReference>
<dbReference type="Proteomes" id="UP000694240">
    <property type="component" value="Chromosome 13"/>
</dbReference>
<dbReference type="InterPro" id="IPR050232">
    <property type="entry name" value="FBL13/AtMIF1-like"/>
</dbReference>
<dbReference type="SMART" id="SM00579">
    <property type="entry name" value="FBD"/>
    <property type="match status" value="1"/>
</dbReference>
<feature type="domain" description="FBD" evidence="1">
    <location>
        <begin position="198"/>
        <end position="269"/>
    </location>
</feature>
<keyword evidence="3" id="KW-1185">Reference proteome</keyword>
<protein>
    <submittedName>
        <fullName evidence="2">FBD domain</fullName>
    </submittedName>
</protein>
<comment type="caution">
    <text evidence="2">The sequence shown here is derived from an EMBL/GenBank/DDBJ whole genome shotgun (WGS) entry which is preliminary data.</text>
</comment>
<dbReference type="Pfam" id="PF08387">
    <property type="entry name" value="FBD"/>
    <property type="match status" value="1"/>
</dbReference>
<proteinExistence type="predicted"/>
<dbReference type="PANTHER" id="PTHR31900:SF33">
    <property type="entry name" value="PROTEIN WITH RNI-LIKE_FBD-LIKE DOMAIN"/>
    <property type="match status" value="1"/>
</dbReference>
<gene>
    <name evidence="2" type="ORF">ISN45_Aa08g016830</name>
</gene>
<dbReference type="InterPro" id="IPR006566">
    <property type="entry name" value="FBD"/>
</dbReference>
<evidence type="ECO:0000313" key="3">
    <source>
        <dbReference type="Proteomes" id="UP000694240"/>
    </source>
</evidence>
<dbReference type="PANTHER" id="PTHR31900">
    <property type="entry name" value="F-BOX/RNI SUPERFAMILY PROTEIN-RELATED"/>
    <property type="match status" value="1"/>
</dbReference>
<name>A0A8T1XHT0_9BRAS</name>
<reference evidence="2 3" key="1">
    <citation type="submission" date="2020-12" db="EMBL/GenBank/DDBJ databases">
        <title>Concerted genomic and epigenomic changes stabilize Arabidopsis allopolyploids.</title>
        <authorList>
            <person name="Chen Z."/>
        </authorList>
    </citation>
    <scope>NUCLEOTIDE SEQUENCE [LARGE SCALE GENOMIC DNA]</scope>
    <source>
        <strain evidence="2">Allo738</strain>
        <tissue evidence="2">Leaf</tissue>
    </source>
</reference>
<evidence type="ECO:0000259" key="1">
    <source>
        <dbReference type="SMART" id="SM00579"/>
    </source>
</evidence>
<dbReference type="AlphaFoldDB" id="A0A8T1XHT0"/>
<dbReference type="InterPro" id="IPR055411">
    <property type="entry name" value="LRR_FXL15/At3g58940/PEG3-like"/>
</dbReference>
<organism evidence="2 3">
    <name type="scientific">Arabidopsis thaliana x Arabidopsis arenosa</name>
    <dbReference type="NCBI Taxonomy" id="1240361"/>
    <lineage>
        <taxon>Eukaryota</taxon>
        <taxon>Viridiplantae</taxon>
        <taxon>Streptophyta</taxon>
        <taxon>Embryophyta</taxon>
        <taxon>Tracheophyta</taxon>
        <taxon>Spermatophyta</taxon>
        <taxon>Magnoliopsida</taxon>
        <taxon>eudicotyledons</taxon>
        <taxon>Gunneridae</taxon>
        <taxon>Pentapetalae</taxon>
        <taxon>rosids</taxon>
        <taxon>malvids</taxon>
        <taxon>Brassicales</taxon>
        <taxon>Brassicaceae</taxon>
        <taxon>Camelineae</taxon>
        <taxon>Arabidopsis</taxon>
    </lineage>
</organism>
<dbReference type="Pfam" id="PF24758">
    <property type="entry name" value="LRR_At5g56370"/>
    <property type="match status" value="1"/>
</dbReference>
<sequence length="269" mass="31420">MHLENVTSPNETTLQKLISGSPVLEDLKIIRCSYQEAIQVRSHTLKRIYIDVTTDIVIDAPLLQCLWTVMFLTKNYQIVNSGFPAKLDIDMRSMHLYPRPNESVIRDILTDISRVRDLVISKNTWKEIFLYSQSRPVLQFRNLSRLNVRFDIFDLERLPTLLESCTKLESLTMEIFKDPSMHHEEKREPNVMFAAVPRCLVSSLKFVELKCSIPRYEGEMELIRYFLKNSTMLQKLRLNIYYTKEAKCAFLTELVAMPRCSSTCEVLVL</sequence>